<gene>
    <name evidence="1" type="ORF">A3C12_02105</name>
</gene>
<organism evidence="1 2">
    <name type="scientific">Candidatus Sungbacteria bacterium RIFCSPHIGHO2_02_FULL_49_20</name>
    <dbReference type="NCBI Taxonomy" id="1802272"/>
    <lineage>
        <taxon>Bacteria</taxon>
        <taxon>Candidatus Sungiibacteriota</taxon>
    </lineage>
</organism>
<name>A0A1G2KT73_9BACT</name>
<reference evidence="1 2" key="1">
    <citation type="journal article" date="2016" name="Nat. Commun.">
        <title>Thousands of microbial genomes shed light on interconnected biogeochemical processes in an aquifer system.</title>
        <authorList>
            <person name="Anantharaman K."/>
            <person name="Brown C.T."/>
            <person name="Hug L.A."/>
            <person name="Sharon I."/>
            <person name="Castelle C.J."/>
            <person name="Probst A.J."/>
            <person name="Thomas B.C."/>
            <person name="Singh A."/>
            <person name="Wilkins M.J."/>
            <person name="Karaoz U."/>
            <person name="Brodie E.L."/>
            <person name="Williams K.H."/>
            <person name="Hubbard S.S."/>
            <person name="Banfield J.F."/>
        </authorList>
    </citation>
    <scope>NUCLEOTIDE SEQUENCE [LARGE SCALE GENOMIC DNA]</scope>
</reference>
<sequence>MKRSQIVIIVVLAILTCVSPSVVSAEIPPFQWVKIGVAPYNPNGKVELDLAAVTEFVRKGELSQDEGAEFATLIRASRFEKSSLHRGRVCRAMLSRDKKLDKPVETAWEHYQAVDAKLYKLVNGLELYVVDRCGNPLICDAEEKTKEALPAKAAEPKPAPPVAVREARVGVIPSTAAIPQFRLIVSLFADREDHFFRNRYNAAKQQPSNKTAYRRAVLEFGHKELIQERRSRSLAKGTFNLFVFDGAGKQIATDQLVTDVKGQALYKMPPEFASVRVVPDHALRDIIPQEGAIHATMEQFQVVWKDWKSATMEVFFIQAEGLDRPGQ</sequence>
<comment type="caution">
    <text evidence="1">The sequence shown here is derived from an EMBL/GenBank/DDBJ whole genome shotgun (WGS) entry which is preliminary data.</text>
</comment>
<evidence type="ECO:0000313" key="2">
    <source>
        <dbReference type="Proteomes" id="UP000178710"/>
    </source>
</evidence>
<protein>
    <submittedName>
        <fullName evidence="1">Uncharacterized protein</fullName>
    </submittedName>
</protein>
<dbReference type="Proteomes" id="UP000178710">
    <property type="component" value="Unassembled WGS sequence"/>
</dbReference>
<dbReference type="EMBL" id="MHQK01000001">
    <property type="protein sequence ID" value="OHA02424.1"/>
    <property type="molecule type" value="Genomic_DNA"/>
</dbReference>
<proteinExistence type="predicted"/>
<accession>A0A1G2KT73</accession>
<dbReference type="AlphaFoldDB" id="A0A1G2KT73"/>
<evidence type="ECO:0000313" key="1">
    <source>
        <dbReference type="EMBL" id="OHA02424.1"/>
    </source>
</evidence>